<dbReference type="InterPro" id="IPR002156">
    <property type="entry name" value="RNaseH_domain"/>
</dbReference>
<dbReference type="InterPro" id="IPR053151">
    <property type="entry name" value="RNase_H-like"/>
</dbReference>
<dbReference type="GO" id="GO:0003676">
    <property type="term" value="F:nucleic acid binding"/>
    <property type="evidence" value="ECO:0007669"/>
    <property type="project" value="InterPro"/>
</dbReference>
<accession>A0A6A3AY01</accession>
<dbReference type="AlphaFoldDB" id="A0A6A3AY01"/>
<organism evidence="2 3">
    <name type="scientific">Hibiscus syriacus</name>
    <name type="common">Rose of Sharon</name>
    <dbReference type="NCBI Taxonomy" id="106335"/>
    <lineage>
        <taxon>Eukaryota</taxon>
        <taxon>Viridiplantae</taxon>
        <taxon>Streptophyta</taxon>
        <taxon>Embryophyta</taxon>
        <taxon>Tracheophyta</taxon>
        <taxon>Spermatophyta</taxon>
        <taxon>Magnoliopsida</taxon>
        <taxon>eudicotyledons</taxon>
        <taxon>Gunneridae</taxon>
        <taxon>Pentapetalae</taxon>
        <taxon>rosids</taxon>
        <taxon>malvids</taxon>
        <taxon>Malvales</taxon>
        <taxon>Malvaceae</taxon>
        <taxon>Malvoideae</taxon>
        <taxon>Hibiscus</taxon>
    </lineage>
</organism>
<evidence type="ECO:0000259" key="1">
    <source>
        <dbReference type="Pfam" id="PF13456"/>
    </source>
</evidence>
<dbReference type="PANTHER" id="PTHR47723:SF19">
    <property type="entry name" value="POLYNUCLEOTIDYL TRANSFERASE, RIBONUCLEASE H-LIKE SUPERFAMILY PROTEIN"/>
    <property type="match status" value="1"/>
</dbReference>
<dbReference type="Gene3D" id="3.30.420.10">
    <property type="entry name" value="Ribonuclease H-like superfamily/Ribonuclease H"/>
    <property type="match status" value="1"/>
</dbReference>
<dbReference type="SUPFAM" id="SSF53098">
    <property type="entry name" value="Ribonuclease H-like"/>
    <property type="match status" value="1"/>
</dbReference>
<dbReference type="Pfam" id="PF13456">
    <property type="entry name" value="RVT_3"/>
    <property type="match status" value="1"/>
</dbReference>
<reference evidence="2" key="1">
    <citation type="submission" date="2019-09" db="EMBL/GenBank/DDBJ databases">
        <title>Draft genome information of white flower Hibiscus syriacus.</title>
        <authorList>
            <person name="Kim Y.-M."/>
        </authorList>
    </citation>
    <scope>NUCLEOTIDE SEQUENCE [LARGE SCALE GENOMIC DNA]</scope>
    <source>
        <strain evidence="2">YM2019G1</strain>
    </source>
</reference>
<comment type="caution">
    <text evidence="2">The sequence shown here is derived from an EMBL/GenBank/DDBJ whole genome shotgun (WGS) entry which is preliminary data.</text>
</comment>
<dbReference type="CDD" id="cd06222">
    <property type="entry name" value="RNase_H_like"/>
    <property type="match status" value="1"/>
</dbReference>
<dbReference type="PANTHER" id="PTHR47723">
    <property type="entry name" value="OS05G0353850 PROTEIN"/>
    <property type="match status" value="1"/>
</dbReference>
<keyword evidence="3" id="KW-1185">Reference proteome</keyword>
<name>A0A6A3AY01_HIBSY</name>
<evidence type="ECO:0000313" key="2">
    <source>
        <dbReference type="EMBL" id="KAE8707679.1"/>
    </source>
</evidence>
<dbReference type="InterPro" id="IPR044730">
    <property type="entry name" value="RNase_H-like_dom_plant"/>
</dbReference>
<evidence type="ECO:0000313" key="3">
    <source>
        <dbReference type="Proteomes" id="UP000436088"/>
    </source>
</evidence>
<dbReference type="InterPro" id="IPR036397">
    <property type="entry name" value="RNaseH_sf"/>
</dbReference>
<dbReference type="Proteomes" id="UP000436088">
    <property type="component" value="Unassembled WGS sequence"/>
</dbReference>
<dbReference type="InterPro" id="IPR012337">
    <property type="entry name" value="RNaseH-like_sf"/>
</dbReference>
<dbReference type="GO" id="GO:0004523">
    <property type="term" value="F:RNA-DNA hybrid ribonuclease activity"/>
    <property type="evidence" value="ECO:0007669"/>
    <property type="project" value="InterPro"/>
</dbReference>
<sequence length="261" mass="30389">MTNVERCKRQFTLDSSCSVYDTTVEEVDHVFKCCPVATLIWSNLVRPARLDQFLSMEIQDWVYCNLSGVLDGSCRLVALILSARTKNRYESAAGIHSYQNNLHWIPRQRDWIKLNSDGAWCNENDLARCGGIAWDERSEWKFGFTKFIDICLLFDVELWGAYLALYYAWDAGFRHVVLEIDSLEAIRVLRDDFTGLQFLKWHFDDLRRRNWDVLIKHTNRENNKVVGMLAKSVRVETIGNMFLRDPPSLNLPLLQEDLSSV</sequence>
<feature type="domain" description="RNase H type-1" evidence="1">
    <location>
        <begin position="115"/>
        <end position="232"/>
    </location>
</feature>
<proteinExistence type="predicted"/>
<dbReference type="EMBL" id="VEPZ02000960">
    <property type="protein sequence ID" value="KAE8707679.1"/>
    <property type="molecule type" value="Genomic_DNA"/>
</dbReference>
<gene>
    <name evidence="2" type="ORF">F3Y22_tig00110377pilonHSYRG00046</name>
</gene>
<protein>
    <recommendedName>
        <fullName evidence="1">RNase H type-1 domain-containing protein</fullName>
    </recommendedName>
</protein>